<keyword evidence="5" id="KW-0067">ATP-binding</keyword>
<protein>
    <submittedName>
        <fullName evidence="5">Helicase DnaB</fullName>
    </submittedName>
</protein>
<dbReference type="EMBL" id="SNUX01000001">
    <property type="protein sequence ID" value="TES51098.1"/>
    <property type="molecule type" value="Genomic_DNA"/>
</dbReference>
<evidence type="ECO:0000313" key="6">
    <source>
        <dbReference type="Proteomes" id="UP000298210"/>
    </source>
</evidence>
<feature type="compositionally biased region" description="Basic residues" evidence="2">
    <location>
        <begin position="463"/>
        <end position="472"/>
    </location>
</feature>
<reference evidence="5 6" key="1">
    <citation type="submission" date="2019-03" db="EMBL/GenBank/DDBJ databases">
        <authorList>
            <person name="Liu G."/>
        </authorList>
    </citation>
    <scope>NUCLEOTIDE SEQUENCE [LARGE SCALE GENOMIC DNA]</scope>
    <source>
        <strain evidence="5 6">DSM 19099</strain>
    </source>
</reference>
<feature type="compositionally biased region" description="Polar residues" evidence="2">
    <location>
        <begin position="432"/>
        <end position="455"/>
    </location>
</feature>
<organism evidence="5 6">
    <name type="scientific">Shouchella lehensis</name>
    <dbReference type="NCBI Taxonomy" id="300825"/>
    <lineage>
        <taxon>Bacteria</taxon>
        <taxon>Bacillati</taxon>
        <taxon>Bacillota</taxon>
        <taxon>Bacilli</taxon>
        <taxon>Bacillales</taxon>
        <taxon>Bacillaceae</taxon>
        <taxon>Shouchella</taxon>
    </lineage>
</organism>
<dbReference type="InterPro" id="IPR006343">
    <property type="entry name" value="DnaB/C_C"/>
</dbReference>
<evidence type="ECO:0000259" key="3">
    <source>
        <dbReference type="Pfam" id="PF07261"/>
    </source>
</evidence>
<dbReference type="Pfam" id="PF25888">
    <property type="entry name" value="WHD_DnaB"/>
    <property type="match status" value="1"/>
</dbReference>
<keyword evidence="5" id="KW-0347">Helicase</keyword>
<feature type="domain" description="DnaB/C C-terminal" evidence="3">
    <location>
        <begin position="325"/>
        <end position="390"/>
    </location>
</feature>
<dbReference type="Pfam" id="PF07261">
    <property type="entry name" value="DnaB_2"/>
    <property type="match status" value="1"/>
</dbReference>
<dbReference type="GO" id="GO:0004386">
    <property type="term" value="F:helicase activity"/>
    <property type="evidence" value="ECO:0007669"/>
    <property type="project" value="UniProtKB-KW"/>
</dbReference>
<feature type="region of interest" description="Disordered" evidence="2">
    <location>
        <begin position="390"/>
        <end position="472"/>
    </location>
</feature>
<comment type="similarity">
    <text evidence="1">Belongs to the DnaB/DnaD family.</text>
</comment>
<feature type="domain" description="Replicative helicase loading/DNA remodeling protein DnaB N-terminal winged helix" evidence="4">
    <location>
        <begin position="11"/>
        <end position="265"/>
    </location>
</feature>
<sequence length="472" mass="54229">MMSTHWKEVLPVDSYRIRLADFITEIDTHVLTLLYQPLIGADAVGLYKSLLAQLPKDVFEGDVHTHQHLRLMVGLTMPDLLEARKKLEAIDLMRTYQHKSQDKRSFIYEIQPPMKPVQFFTDDVLSVFLFNKLGKKGYLAIKERFSLKEIDQEAYEEVTVSFSDVFASLQHSEMQSALMDRQGSTIDDRSNVLGKEKQGLSFQTFDSELMIQSLSSYVVPKDVLTDELLELVKKLAFVYQVEPLTMANLIERAIVNGELEDKKLRKTVQTWYKLESSAVAPALGLKTQPQSKRTVQKEPKSEEERVIQFYEETAPLTLLELRQEGAVVSPPDIKIIEELMVDYLLNPGVINVLIDYNLFQNDMKLSKLFMQKMAGHWKRKKIGTVPEAIQLVKTDKQKKKEGQANRSSGKRNKRQDALPKWLVQEKDEEKNQQQSSQQPAVKTSESKGNTDTQELAQLMAERNRRRAQKGDH</sequence>
<keyword evidence="5" id="KW-0378">Hydrolase</keyword>
<accession>A0A4Y7WRG5</accession>
<name>A0A4Y7WRG5_9BACI</name>
<evidence type="ECO:0000313" key="5">
    <source>
        <dbReference type="EMBL" id="TES51098.1"/>
    </source>
</evidence>
<feature type="compositionally biased region" description="Basic and acidic residues" evidence="2">
    <location>
        <begin position="393"/>
        <end position="403"/>
    </location>
</feature>
<dbReference type="InterPro" id="IPR058660">
    <property type="entry name" value="WHD_DnaB"/>
</dbReference>
<gene>
    <name evidence="5" type="ORF">E2L03_04025</name>
</gene>
<comment type="caution">
    <text evidence="5">The sequence shown here is derived from an EMBL/GenBank/DDBJ whole genome shotgun (WGS) entry which is preliminary data.</text>
</comment>
<evidence type="ECO:0000256" key="2">
    <source>
        <dbReference type="SAM" id="MobiDB-lite"/>
    </source>
</evidence>
<evidence type="ECO:0000259" key="4">
    <source>
        <dbReference type="Pfam" id="PF25888"/>
    </source>
</evidence>
<dbReference type="Proteomes" id="UP000298210">
    <property type="component" value="Unassembled WGS sequence"/>
</dbReference>
<keyword evidence="5" id="KW-0547">Nucleotide-binding</keyword>
<dbReference type="AlphaFoldDB" id="A0A4Y7WRG5"/>
<proteinExistence type="inferred from homology"/>
<evidence type="ECO:0000256" key="1">
    <source>
        <dbReference type="ARBA" id="ARBA00093462"/>
    </source>
</evidence>